<dbReference type="OrthoDB" id="9398474at2759"/>
<dbReference type="PANTHER" id="PTHR40389:SF3">
    <property type="entry name" value="IGE-BINDING PROTEIN"/>
    <property type="match status" value="1"/>
</dbReference>
<dbReference type="InterPro" id="IPR050195">
    <property type="entry name" value="Primate_lentivir_Gag_pol-like"/>
</dbReference>
<protein>
    <recommendedName>
        <fullName evidence="2">CCHC-type domain-containing protein</fullName>
    </recommendedName>
</protein>
<evidence type="ECO:0000256" key="1">
    <source>
        <dbReference type="PROSITE-ProRule" id="PRU00047"/>
    </source>
</evidence>
<evidence type="ECO:0000313" key="3">
    <source>
        <dbReference type="EMBL" id="TRZ07875.1"/>
    </source>
</evidence>
<dbReference type="EMBL" id="SWJQ01001585">
    <property type="protein sequence ID" value="TRZ07875.1"/>
    <property type="molecule type" value="Genomic_DNA"/>
</dbReference>
<dbReference type="PANTHER" id="PTHR40389">
    <property type="entry name" value="ENDOGENOUS RETROVIRUS GROUP K MEMBER 24 GAG POLYPROTEIN-RELATED"/>
    <property type="match status" value="1"/>
</dbReference>
<feature type="domain" description="CCHC-type" evidence="2">
    <location>
        <begin position="102"/>
        <end position="116"/>
    </location>
</feature>
<dbReference type="SUPFAM" id="SSF57756">
    <property type="entry name" value="Retrovirus zinc finger-like domains"/>
    <property type="match status" value="1"/>
</dbReference>
<dbReference type="PROSITE" id="PS50158">
    <property type="entry name" value="ZF_CCHC"/>
    <property type="match status" value="1"/>
</dbReference>
<dbReference type="GO" id="GO:0008270">
    <property type="term" value="F:zinc ion binding"/>
    <property type="evidence" value="ECO:0007669"/>
    <property type="project" value="UniProtKB-KW"/>
</dbReference>
<dbReference type="InterPro" id="IPR008916">
    <property type="entry name" value="Retrov_capsid_C"/>
</dbReference>
<evidence type="ECO:0000259" key="2">
    <source>
        <dbReference type="PROSITE" id="PS50158"/>
    </source>
</evidence>
<sequence>MGQESQGADETFIKFIDRLKDTIDKKVECPKAREELLNKLAVSNANAECKRIIRALPLEPEPTIQQMVEACTRLTTTEHMVALGVSKGVAEAFVAQNKQNMRCFKCGELGHLKVECDRLSAETPLH</sequence>
<dbReference type="Pfam" id="PF19317">
    <property type="entry name" value="Gag_p24_C"/>
    <property type="match status" value="1"/>
</dbReference>
<dbReference type="SUPFAM" id="SSF47353">
    <property type="entry name" value="Retrovirus capsid dimerization domain-like"/>
    <property type="match status" value="1"/>
</dbReference>
<dbReference type="InterPro" id="IPR001878">
    <property type="entry name" value="Znf_CCHC"/>
</dbReference>
<dbReference type="Gene3D" id="1.10.1200.30">
    <property type="match status" value="1"/>
</dbReference>
<comment type="caution">
    <text evidence="3">The sequence shown here is derived from an EMBL/GenBank/DDBJ whole genome shotgun (WGS) entry which is preliminary data.</text>
</comment>
<accession>A0A8K1D8H5</accession>
<proteinExistence type="predicted"/>
<dbReference type="GO" id="GO:0003676">
    <property type="term" value="F:nucleic acid binding"/>
    <property type="evidence" value="ECO:0007669"/>
    <property type="project" value="InterPro"/>
</dbReference>
<keyword evidence="4" id="KW-1185">Reference proteome</keyword>
<keyword evidence="1" id="KW-0863">Zinc-finger</keyword>
<dbReference type="Pfam" id="PF00098">
    <property type="entry name" value="zf-CCHC"/>
    <property type="match status" value="1"/>
</dbReference>
<dbReference type="AlphaFoldDB" id="A0A8K1D8H5"/>
<gene>
    <name evidence="3" type="ORF">HGM15179_019233</name>
</gene>
<dbReference type="InterPro" id="IPR045345">
    <property type="entry name" value="Gag_p24_C"/>
</dbReference>
<name>A0A8K1D8H5_9PASS</name>
<reference evidence="3" key="1">
    <citation type="submission" date="2019-04" db="EMBL/GenBank/DDBJ databases">
        <title>Genome assembly of Zosterops borbonicus 15179.</title>
        <authorList>
            <person name="Leroy T."/>
            <person name="Anselmetti Y."/>
            <person name="Tilak M.-K."/>
            <person name="Nabholz B."/>
        </authorList>
    </citation>
    <scope>NUCLEOTIDE SEQUENCE</scope>
    <source>
        <strain evidence="3">HGM_15179</strain>
        <tissue evidence="3">Muscle</tissue>
    </source>
</reference>
<evidence type="ECO:0000313" key="4">
    <source>
        <dbReference type="Proteomes" id="UP000796761"/>
    </source>
</evidence>
<keyword evidence="1" id="KW-0862">Zinc</keyword>
<dbReference type="Proteomes" id="UP000796761">
    <property type="component" value="Unassembled WGS sequence"/>
</dbReference>
<organism evidence="3 4">
    <name type="scientific">Zosterops borbonicus</name>
    <dbReference type="NCBI Taxonomy" id="364589"/>
    <lineage>
        <taxon>Eukaryota</taxon>
        <taxon>Metazoa</taxon>
        <taxon>Chordata</taxon>
        <taxon>Craniata</taxon>
        <taxon>Vertebrata</taxon>
        <taxon>Euteleostomi</taxon>
        <taxon>Archelosauria</taxon>
        <taxon>Archosauria</taxon>
        <taxon>Dinosauria</taxon>
        <taxon>Saurischia</taxon>
        <taxon>Theropoda</taxon>
        <taxon>Coelurosauria</taxon>
        <taxon>Aves</taxon>
        <taxon>Neognathae</taxon>
        <taxon>Neoaves</taxon>
        <taxon>Telluraves</taxon>
        <taxon>Australaves</taxon>
        <taxon>Passeriformes</taxon>
        <taxon>Sylvioidea</taxon>
        <taxon>Zosteropidae</taxon>
        <taxon>Zosterops</taxon>
    </lineage>
</organism>
<keyword evidence="1" id="KW-0479">Metal-binding</keyword>
<dbReference type="SMART" id="SM00343">
    <property type="entry name" value="ZnF_C2HC"/>
    <property type="match status" value="1"/>
</dbReference>
<dbReference type="InterPro" id="IPR036875">
    <property type="entry name" value="Znf_CCHC_sf"/>
</dbReference>